<dbReference type="Proteomes" id="UP000245380">
    <property type="component" value="Unassembled WGS sequence"/>
</dbReference>
<organism evidence="2 3">
    <name type="scientific">Sulfoacidibacillus thermotolerans</name>
    <name type="common">Acidibacillus sulfuroxidans</name>
    <dbReference type="NCBI Taxonomy" id="1765684"/>
    <lineage>
        <taxon>Bacteria</taxon>
        <taxon>Bacillati</taxon>
        <taxon>Bacillota</taxon>
        <taxon>Bacilli</taxon>
        <taxon>Bacillales</taxon>
        <taxon>Alicyclobacillaceae</taxon>
        <taxon>Sulfoacidibacillus</taxon>
    </lineage>
</organism>
<keyword evidence="1" id="KW-0812">Transmembrane</keyword>
<dbReference type="AlphaFoldDB" id="A0A2U3DC38"/>
<feature type="transmembrane region" description="Helical" evidence="1">
    <location>
        <begin position="21"/>
        <end position="41"/>
    </location>
</feature>
<evidence type="ECO:0000256" key="1">
    <source>
        <dbReference type="SAM" id="Phobius"/>
    </source>
</evidence>
<keyword evidence="1" id="KW-1133">Transmembrane helix</keyword>
<keyword evidence="1" id="KW-0472">Membrane</keyword>
<comment type="caution">
    <text evidence="2">The sequence shown here is derived from an EMBL/GenBank/DDBJ whole genome shotgun (WGS) entry which is preliminary data.</text>
</comment>
<dbReference type="RefSeq" id="WP_109429426.1">
    <property type="nucleotide sequence ID" value="NZ_MPDK01000002.1"/>
</dbReference>
<name>A0A2U3DC38_SULT2</name>
<accession>A0A2U3DC38</accession>
<sequence>MILRWVRTLRNDDRGAVLINVLLLVAVLSILIMAVLMMTLAPTQSFQTTLYDTQALYNAQAGIQVAEYRIDKGHGKYFTSSEKNKLLAFKMESAIFRVSVSPESQGYLITSTGVSGDRTVLLEQFVSSINGNKK</sequence>
<keyword evidence="3" id="KW-1185">Reference proteome</keyword>
<evidence type="ECO:0000313" key="2">
    <source>
        <dbReference type="EMBL" id="PWI58832.1"/>
    </source>
</evidence>
<evidence type="ECO:0008006" key="4">
    <source>
        <dbReference type="Google" id="ProtNLM"/>
    </source>
</evidence>
<protein>
    <recommendedName>
        <fullName evidence="4">Type 4 fimbrial biogenesis protein PilX N-terminal domain-containing protein</fullName>
    </recommendedName>
</protein>
<dbReference type="EMBL" id="MPDK01000002">
    <property type="protein sequence ID" value="PWI58832.1"/>
    <property type="molecule type" value="Genomic_DNA"/>
</dbReference>
<proteinExistence type="predicted"/>
<gene>
    <name evidence="2" type="ORF">BM613_01705</name>
</gene>
<evidence type="ECO:0000313" key="3">
    <source>
        <dbReference type="Proteomes" id="UP000245380"/>
    </source>
</evidence>
<reference evidence="2 3" key="1">
    <citation type="submission" date="2016-11" db="EMBL/GenBank/DDBJ databases">
        <title>Comparative genomics of Acidibacillus ferroxidans species.</title>
        <authorList>
            <person name="Oliveira G."/>
            <person name="Nunes G."/>
            <person name="Oliveira R."/>
            <person name="Araujo F."/>
            <person name="Salim A."/>
            <person name="Scholte L."/>
            <person name="Morais D."/>
            <person name="Nancucheo I."/>
            <person name="Johnson D.B."/>
            <person name="Grail B."/>
            <person name="Bittencourt J."/>
            <person name="Valadares R."/>
        </authorList>
    </citation>
    <scope>NUCLEOTIDE SEQUENCE [LARGE SCALE GENOMIC DNA]</scope>
    <source>
        <strain evidence="2 3">Y002</strain>
    </source>
</reference>